<keyword evidence="3" id="KW-1185">Reference proteome</keyword>
<name>A0AAD4LEA5_9AGAM</name>
<feature type="compositionally biased region" description="Basic residues" evidence="1">
    <location>
        <begin position="405"/>
        <end position="416"/>
    </location>
</feature>
<proteinExistence type="predicted"/>
<feature type="compositionally biased region" description="Low complexity" evidence="1">
    <location>
        <begin position="356"/>
        <end position="365"/>
    </location>
</feature>
<dbReference type="AlphaFoldDB" id="A0AAD4LEA5"/>
<reference evidence="2" key="1">
    <citation type="submission" date="2022-01" db="EMBL/GenBank/DDBJ databases">
        <title>Comparative genomics reveals a dynamic genome evolution in the ectomycorrhizal milk-cap (Lactarius) mushrooms.</title>
        <authorList>
            <consortium name="DOE Joint Genome Institute"/>
            <person name="Lebreton A."/>
            <person name="Tang N."/>
            <person name="Kuo A."/>
            <person name="LaButti K."/>
            <person name="Drula E."/>
            <person name="Barry K."/>
            <person name="Clum A."/>
            <person name="Lipzen A."/>
            <person name="Mousain D."/>
            <person name="Ng V."/>
            <person name="Wang R."/>
            <person name="Wang X."/>
            <person name="Dai Y."/>
            <person name="Henrissat B."/>
            <person name="Grigoriev I.V."/>
            <person name="Guerin-Laguette A."/>
            <person name="Yu F."/>
            <person name="Martin F.M."/>
        </authorList>
    </citation>
    <scope>NUCLEOTIDE SEQUENCE</scope>
    <source>
        <strain evidence="2">QP</strain>
    </source>
</reference>
<feature type="region of interest" description="Disordered" evidence="1">
    <location>
        <begin position="124"/>
        <end position="199"/>
    </location>
</feature>
<dbReference type="Proteomes" id="UP001201163">
    <property type="component" value="Unassembled WGS sequence"/>
</dbReference>
<feature type="region of interest" description="Disordered" evidence="1">
    <location>
        <begin position="82"/>
        <end position="112"/>
    </location>
</feature>
<feature type="compositionally biased region" description="Polar residues" evidence="1">
    <location>
        <begin position="236"/>
        <end position="245"/>
    </location>
</feature>
<accession>A0AAD4LEA5</accession>
<feature type="compositionally biased region" description="Low complexity" evidence="1">
    <location>
        <begin position="30"/>
        <end position="44"/>
    </location>
</feature>
<feature type="compositionally biased region" description="Polar residues" evidence="1">
    <location>
        <begin position="269"/>
        <end position="280"/>
    </location>
</feature>
<feature type="compositionally biased region" description="Polar residues" evidence="1">
    <location>
        <begin position="173"/>
        <end position="195"/>
    </location>
</feature>
<gene>
    <name evidence="2" type="ORF">EDB92DRAFT_1004997</name>
</gene>
<dbReference type="EMBL" id="JAKELL010000041">
    <property type="protein sequence ID" value="KAH8988518.1"/>
    <property type="molecule type" value="Genomic_DNA"/>
</dbReference>
<sequence length="416" mass="44958">MCPVKSPSAQSSNPSTPPSKHARRPSLTIQQRQQQQQQQESQLQYSAESLARHGIKVRDFAYESDLPLIPSIPRVRQLSLAGRPLKRTKRQSEQPDNDVFGIDSRPQSQSDMANPFRVSLLELDHDNATTGGIPNKSKPLERRSTEPAIIPERIPERQRQRPFRDVGYADLSQHASGSQPLQKSPLSTPTSNRFRTFSPTALPFPFPATFHGLAEGSQGTDLSIDTPLATPKGSLTWPTITSDVPASQLDGYSQPPAVEDMTYSQLGFSAPSSQALNSNPDLGGTDDPLSPSSPRPTEPASSPSRPPPRRLNGARASSPPSPSPRNRALRTPTRPAASTPGAATTPRYFLRKRSTPAQAPASPASPHRKRVSSSSKVAARYPGRIPAMTRQAAHATVSGSGGRSSHARPLRKTTLS</sequence>
<evidence type="ECO:0000256" key="1">
    <source>
        <dbReference type="SAM" id="MobiDB-lite"/>
    </source>
</evidence>
<organism evidence="2 3">
    <name type="scientific">Lactarius akahatsu</name>
    <dbReference type="NCBI Taxonomy" id="416441"/>
    <lineage>
        <taxon>Eukaryota</taxon>
        <taxon>Fungi</taxon>
        <taxon>Dikarya</taxon>
        <taxon>Basidiomycota</taxon>
        <taxon>Agaricomycotina</taxon>
        <taxon>Agaricomycetes</taxon>
        <taxon>Russulales</taxon>
        <taxon>Russulaceae</taxon>
        <taxon>Lactarius</taxon>
    </lineage>
</organism>
<feature type="compositionally biased region" description="Low complexity" evidence="1">
    <location>
        <begin position="324"/>
        <end position="347"/>
    </location>
</feature>
<evidence type="ECO:0000313" key="3">
    <source>
        <dbReference type="Proteomes" id="UP001201163"/>
    </source>
</evidence>
<comment type="caution">
    <text evidence="2">The sequence shown here is derived from an EMBL/GenBank/DDBJ whole genome shotgun (WGS) entry which is preliminary data.</text>
</comment>
<feature type="region of interest" description="Disordered" evidence="1">
    <location>
        <begin position="217"/>
        <end position="257"/>
    </location>
</feature>
<evidence type="ECO:0000313" key="2">
    <source>
        <dbReference type="EMBL" id="KAH8988518.1"/>
    </source>
</evidence>
<feature type="region of interest" description="Disordered" evidence="1">
    <location>
        <begin position="1"/>
        <end position="46"/>
    </location>
</feature>
<protein>
    <submittedName>
        <fullName evidence="2">Uncharacterized protein</fullName>
    </submittedName>
</protein>
<feature type="compositionally biased region" description="Basic and acidic residues" evidence="1">
    <location>
        <begin position="153"/>
        <end position="164"/>
    </location>
</feature>
<feature type="region of interest" description="Disordered" evidence="1">
    <location>
        <begin position="269"/>
        <end position="416"/>
    </location>
</feature>